<proteinExistence type="predicted"/>
<accession>A0A2N9L414</accession>
<dbReference type="AlphaFoldDB" id="A0A2N9L414"/>
<evidence type="ECO:0000313" key="1">
    <source>
        <dbReference type="EMBL" id="SPE17784.1"/>
    </source>
</evidence>
<dbReference type="Proteomes" id="UP000239735">
    <property type="component" value="Unassembled WGS sequence"/>
</dbReference>
<organism evidence="1 2">
    <name type="scientific">Candidatus Sulfuritelmatomonas gaucii</name>
    <dbReference type="NCBI Taxonomy" id="2043161"/>
    <lineage>
        <taxon>Bacteria</taxon>
        <taxon>Pseudomonadati</taxon>
        <taxon>Acidobacteriota</taxon>
        <taxon>Terriglobia</taxon>
        <taxon>Terriglobales</taxon>
        <taxon>Acidobacteriaceae</taxon>
        <taxon>Candidatus Sulfuritelmatomonas</taxon>
    </lineage>
</organism>
<reference evidence="2" key="1">
    <citation type="submission" date="2018-02" db="EMBL/GenBank/DDBJ databases">
        <authorList>
            <person name="Hausmann B."/>
        </authorList>
    </citation>
    <scope>NUCLEOTIDE SEQUENCE [LARGE SCALE GENOMIC DNA]</scope>
    <source>
        <strain evidence="2">Peat soil MAG SbA5</strain>
    </source>
</reference>
<dbReference type="EMBL" id="OKRB01000013">
    <property type="protein sequence ID" value="SPE17784.1"/>
    <property type="molecule type" value="Genomic_DNA"/>
</dbReference>
<gene>
    <name evidence="1" type="ORF">SBA5_110144</name>
</gene>
<protein>
    <submittedName>
        <fullName evidence="1">Uncharacterized protein</fullName>
    </submittedName>
</protein>
<sequence length="41" mass="4752">MTIVVQKTELASILPLRALFLQESNFQVRYNACHERGWSDS</sequence>
<evidence type="ECO:0000313" key="2">
    <source>
        <dbReference type="Proteomes" id="UP000239735"/>
    </source>
</evidence>
<name>A0A2N9L414_9BACT</name>